<dbReference type="Proteomes" id="UP000240755">
    <property type="component" value="Segment"/>
</dbReference>
<name>A0A2D0XVR3_9CAUD</name>
<evidence type="ECO:0000313" key="2">
    <source>
        <dbReference type="Proteomes" id="UP000240755"/>
    </source>
</evidence>
<protein>
    <submittedName>
        <fullName evidence="1">HNS binding protein</fullName>
    </submittedName>
</protein>
<dbReference type="EMBL" id="MF574151">
    <property type="protein sequence ID" value="ASU01155.1"/>
    <property type="molecule type" value="Genomic_DNA"/>
</dbReference>
<proteinExistence type="predicted"/>
<organism evidence="1 2">
    <name type="scientific">Vibrio phage JSF25</name>
    <dbReference type="NCBI Taxonomy" id="2026085"/>
    <lineage>
        <taxon>Viruses</taxon>
        <taxon>Duplodnaviria</taxon>
        <taxon>Heunggongvirae</taxon>
        <taxon>Uroviricota</taxon>
        <taxon>Caudoviricetes</taxon>
        <taxon>Autographivirales</taxon>
        <taxon>Autotranscriptaviridae</taxon>
        <taxon>Studiervirinae</taxon>
        <taxon>Chatterjeevirus</taxon>
        <taxon>Chatterjeevirus ICP3</taxon>
    </lineage>
</organism>
<accession>A0A2D0XVR3</accession>
<reference evidence="1 2" key="1">
    <citation type="journal article" date="2017" name="Sci. Rep.">
        <title>Analysis of the CRISPR-Cas system in bacteriophages active on epidemic strains of Vibrio cholerae in Bangladesh.</title>
        <authorList>
            <person name="Naser I.B."/>
            <person name="Hoque M.M."/>
            <person name="Nahid M.A."/>
            <person name="Tareq T.M."/>
            <person name="Rocky M.K."/>
            <person name="Faruque S.M."/>
        </authorList>
    </citation>
    <scope>NUCLEOTIDE SEQUENCE [LARGE SCALE GENOMIC DNA]</scope>
</reference>
<sequence length="65" mass="7343">MNTYLAVLQYILENPQTFQSNHFRGNASFYAEAASRGHISCLQHGKNAGRWFITAAGRNFLEVHS</sequence>
<evidence type="ECO:0000313" key="1">
    <source>
        <dbReference type="EMBL" id="ASU01155.1"/>
    </source>
</evidence>